<evidence type="ECO:0000313" key="2">
    <source>
        <dbReference type="EMBL" id="JAQ13937.1"/>
    </source>
</evidence>
<feature type="compositionally biased region" description="Polar residues" evidence="1">
    <location>
        <begin position="14"/>
        <end position="23"/>
    </location>
</feature>
<evidence type="ECO:0000256" key="1">
    <source>
        <dbReference type="SAM" id="MobiDB-lite"/>
    </source>
</evidence>
<name>A0A146M586_LYGHE</name>
<reference evidence="2" key="1">
    <citation type="journal article" date="2016" name="Gigascience">
        <title>De novo construction of an expanded transcriptome assembly for the western tarnished plant bug, Lygus hesperus.</title>
        <authorList>
            <person name="Tassone E.E."/>
            <person name="Geib S.M."/>
            <person name="Hall B."/>
            <person name="Fabrick J.A."/>
            <person name="Brent C.S."/>
            <person name="Hull J.J."/>
        </authorList>
    </citation>
    <scope>NUCLEOTIDE SEQUENCE</scope>
</reference>
<accession>A0A146M586</accession>
<protein>
    <submittedName>
        <fullName evidence="2">Uncharacterized protein</fullName>
    </submittedName>
</protein>
<proteinExistence type="predicted"/>
<dbReference type="EMBL" id="GDHC01004692">
    <property type="protein sequence ID" value="JAQ13937.1"/>
    <property type="molecule type" value="Transcribed_RNA"/>
</dbReference>
<feature type="region of interest" description="Disordered" evidence="1">
    <location>
        <begin position="92"/>
        <end position="116"/>
    </location>
</feature>
<feature type="region of interest" description="Disordered" evidence="1">
    <location>
        <begin position="1"/>
        <end position="30"/>
    </location>
</feature>
<gene>
    <name evidence="2" type="ORF">g.48763</name>
</gene>
<sequence>MEVYFHPDLPSPRPTSITASSRQPPKLEGASPTPIYHCIAANRTDGFSPPVSLLSVLVLTGSLCKCLVLSARNVCVPPCSLSAVQIPGHSDESIARVPPVPSSNQDTLTRAPPVLS</sequence>
<organism evidence="2">
    <name type="scientific">Lygus hesperus</name>
    <name type="common">Western plant bug</name>
    <dbReference type="NCBI Taxonomy" id="30085"/>
    <lineage>
        <taxon>Eukaryota</taxon>
        <taxon>Metazoa</taxon>
        <taxon>Ecdysozoa</taxon>
        <taxon>Arthropoda</taxon>
        <taxon>Hexapoda</taxon>
        <taxon>Insecta</taxon>
        <taxon>Pterygota</taxon>
        <taxon>Neoptera</taxon>
        <taxon>Paraneoptera</taxon>
        <taxon>Hemiptera</taxon>
        <taxon>Heteroptera</taxon>
        <taxon>Panheteroptera</taxon>
        <taxon>Cimicomorpha</taxon>
        <taxon>Miridae</taxon>
        <taxon>Mirini</taxon>
        <taxon>Lygus</taxon>
    </lineage>
</organism>
<dbReference type="AlphaFoldDB" id="A0A146M586"/>